<organism evidence="6 7">
    <name type="scientific">Gloeophyllum trabeum (strain ATCC 11539 / FP-39264 / Madison 617)</name>
    <name type="common">Brown rot fungus</name>
    <dbReference type="NCBI Taxonomy" id="670483"/>
    <lineage>
        <taxon>Eukaryota</taxon>
        <taxon>Fungi</taxon>
        <taxon>Dikarya</taxon>
        <taxon>Basidiomycota</taxon>
        <taxon>Agaricomycotina</taxon>
        <taxon>Agaricomycetes</taxon>
        <taxon>Gloeophyllales</taxon>
        <taxon>Gloeophyllaceae</taxon>
        <taxon>Gloeophyllum</taxon>
    </lineage>
</organism>
<dbReference type="GO" id="GO:0006284">
    <property type="term" value="P:base-excision repair"/>
    <property type="evidence" value="ECO:0007669"/>
    <property type="project" value="TreeGrafter"/>
</dbReference>
<dbReference type="GO" id="GO:0008311">
    <property type="term" value="F:double-stranded DNA 3'-5' DNA exonuclease activity"/>
    <property type="evidence" value="ECO:0007669"/>
    <property type="project" value="TreeGrafter"/>
</dbReference>
<dbReference type="eggNOG" id="ENOG502SMUP">
    <property type="taxonomic scope" value="Eukaryota"/>
</dbReference>
<dbReference type="GO" id="GO:0008081">
    <property type="term" value="F:phosphoric diester hydrolase activity"/>
    <property type="evidence" value="ECO:0007669"/>
    <property type="project" value="TreeGrafter"/>
</dbReference>
<evidence type="ECO:0000256" key="2">
    <source>
        <dbReference type="ARBA" id="ARBA00022723"/>
    </source>
</evidence>
<accession>S7PR70</accession>
<proteinExistence type="predicted"/>
<dbReference type="PANTHER" id="PTHR22748:SF6">
    <property type="entry name" value="DNA-(APURINIC OR APYRIMIDINIC SITE) ENDONUCLEASE"/>
    <property type="match status" value="1"/>
</dbReference>
<evidence type="ECO:0000313" key="6">
    <source>
        <dbReference type="EMBL" id="EPQ50336.1"/>
    </source>
</evidence>
<gene>
    <name evidence="6" type="ORF">GLOTRDRAFT_20058</name>
</gene>
<dbReference type="OMA" id="PWHANEI"/>
<evidence type="ECO:0000256" key="4">
    <source>
        <dbReference type="ARBA" id="ARBA00022842"/>
    </source>
</evidence>
<dbReference type="EMBL" id="KB469317">
    <property type="protein sequence ID" value="EPQ50336.1"/>
    <property type="molecule type" value="Genomic_DNA"/>
</dbReference>
<evidence type="ECO:0000256" key="3">
    <source>
        <dbReference type="ARBA" id="ARBA00022801"/>
    </source>
</evidence>
<reference evidence="6 7" key="1">
    <citation type="journal article" date="2012" name="Science">
        <title>The Paleozoic origin of enzymatic lignin decomposition reconstructed from 31 fungal genomes.</title>
        <authorList>
            <person name="Floudas D."/>
            <person name="Binder M."/>
            <person name="Riley R."/>
            <person name="Barry K."/>
            <person name="Blanchette R.A."/>
            <person name="Henrissat B."/>
            <person name="Martinez A.T."/>
            <person name="Otillar R."/>
            <person name="Spatafora J.W."/>
            <person name="Yadav J.S."/>
            <person name="Aerts A."/>
            <person name="Benoit I."/>
            <person name="Boyd A."/>
            <person name="Carlson A."/>
            <person name="Copeland A."/>
            <person name="Coutinho P.M."/>
            <person name="de Vries R.P."/>
            <person name="Ferreira P."/>
            <person name="Findley K."/>
            <person name="Foster B."/>
            <person name="Gaskell J."/>
            <person name="Glotzer D."/>
            <person name="Gorecki P."/>
            <person name="Heitman J."/>
            <person name="Hesse C."/>
            <person name="Hori C."/>
            <person name="Igarashi K."/>
            <person name="Jurgens J.A."/>
            <person name="Kallen N."/>
            <person name="Kersten P."/>
            <person name="Kohler A."/>
            <person name="Kuees U."/>
            <person name="Kumar T.K.A."/>
            <person name="Kuo A."/>
            <person name="LaButti K."/>
            <person name="Larrondo L.F."/>
            <person name="Lindquist E."/>
            <person name="Ling A."/>
            <person name="Lombard V."/>
            <person name="Lucas S."/>
            <person name="Lundell T."/>
            <person name="Martin R."/>
            <person name="McLaughlin D.J."/>
            <person name="Morgenstern I."/>
            <person name="Morin E."/>
            <person name="Murat C."/>
            <person name="Nagy L.G."/>
            <person name="Nolan M."/>
            <person name="Ohm R.A."/>
            <person name="Patyshakuliyeva A."/>
            <person name="Rokas A."/>
            <person name="Ruiz-Duenas F.J."/>
            <person name="Sabat G."/>
            <person name="Salamov A."/>
            <person name="Samejima M."/>
            <person name="Schmutz J."/>
            <person name="Slot J.C."/>
            <person name="St John F."/>
            <person name="Stenlid J."/>
            <person name="Sun H."/>
            <person name="Sun S."/>
            <person name="Syed K."/>
            <person name="Tsang A."/>
            <person name="Wiebenga A."/>
            <person name="Young D."/>
            <person name="Pisabarro A."/>
            <person name="Eastwood D.C."/>
            <person name="Martin F."/>
            <person name="Cullen D."/>
            <person name="Grigoriev I.V."/>
            <person name="Hibbett D.S."/>
        </authorList>
    </citation>
    <scope>NUCLEOTIDE SEQUENCE [LARGE SCALE GENOMIC DNA]</scope>
    <source>
        <strain evidence="6 7">ATCC 11539</strain>
    </source>
</reference>
<dbReference type="GO" id="GO:0003906">
    <property type="term" value="F:DNA-(apurinic or apyrimidinic site) endonuclease activity"/>
    <property type="evidence" value="ECO:0007669"/>
    <property type="project" value="TreeGrafter"/>
</dbReference>
<name>S7PR70_GLOTA</name>
<evidence type="ECO:0000256" key="1">
    <source>
        <dbReference type="ARBA" id="ARBA00001946"/>
    </source>
</evidence>
<dbReference type="Gene3D" id="3.60.10.10">
    <property type="entry name" value="Endonuclease/exonuclease/phosphatase"/>
    <property type="match status" value="1"/>
</dbReference>
<feature type="non-terminal residue" evidence="6">
    <location>
        <position position="273"/>
    </location>
</feature>
<keyword evidence="5" id="KW-0175">Coiled coil</keyword>
<dbReference type="Proteomes" id="UP000030669">
    <property type="component" value="Unassembled WGS sequence"/>
</dbReference>
<feature type="coiled-coil region" evidence="5">
    <location>
        <begin position="229"/>
        <end position="256"/>
    </location>
</feature>
<keyword evidence="3" id="KW-0378">Hydrolase</keyword>
<dbReference type="RefSeq" id="XP_007871169.1">
    <property type="nucleotide sequence ID" value="XM_007872978.1"/>
</dbReference>
<dbReference type="InterPro" id="IPR004808">
    <property type="entry name" value="AP_endonuc_1"/>
</dbReference>
<dbReference type="KEGG" id="gtr:GLOTRDRAFT_20058"/>
<dbReference type="GO" id="GO:0046872">
    <property type="term" value="F:metal ion binding"/>
    <property type="evidence" value="ECO:0007669"/>
    <property type="project" value="UniProtKB-KW"/>
</dbReference>
<keyword evidence="7" id="KW-1185">Reference proteome</keyword>
<keyword evidence="2" id="KW-0479">Metal-binding</keyword>
<evidence type="ECO:0000256" key="5">
    <source>
        <dbReference type="SAM" id="Coils"/>
    </source>
</evidence>
<dbReference type="GO" id="GO:0005634">
    <property type="term" value="C:nucleus"/>
    <property type="evidence" value="ECO:0007669"/>
    <property type="project" value="TreeGrafter"/>
</dbReference>
<dbReference type="OrthoDB" id="416119at2759"/>
<keyword evidence="4" id="KW-0460">Magnesium</keyword>
<sequence length="273" mass="31137">QTTNIKSTELIPGRALLLTTKWHNSERFTLLNIYAPNDYGEHPDFWDKVTTALIQAGNPQVDFMVGDFNIVEEALDCSPPRLDPTGATNALRAFRLHFGLVDGWRHDNPTERAYTYTSSSHHFSCIDRIYTRIPHLPNIRDWTKGPSEIPSDHSMLSLRFSPTNATYIGPGRWTWPLGLLHDSDLLAEAIELGMTLQEKLQSVTLARNNGHNAQILWEDYKTQITQICKRHAKVTLAKINRRITQLKKDISRTTNRTDMDTAEEVRSNAAFLQ</sequence>
<dbReference type="PANTHER" id="PTHR22748">
    <property type="entry name" value="AP ENDONUCLEASE"/>
    <property type="match status" value="1"/>
</dbReference>
<dbReference type="AlphaFoldDB" id="S7PR70"/>
<dbReference type="GeneID" id="19304994"/>
<evidence type="ECO:0000313" key="7">
    <source>
        <dbReference type="Proteomes" id="UP000030669"/>
    </source>
</evidence>
<protein>
    <recommendedName>
        <fullName evidence="8">DNase I-like protein</fullName>
    </recommendedName>
</protein>
<dbReference type="SUPFAM" id="SSF56219">
    <property type="entry name" value="DNase I-like"/>
    <property type="match status" value="1"/>
</dbReference>
<evidence type="ECO:0008006" key="8">
    <source>
        <dbReference type="Google" id="ProtNLM"/>
    </source>
</evidence>
<comment type="cofactor">
    <cofactor evidence="1">
        <name>Mg(2+)</name>
        <dbReference type="ChEBI" id="CHEBI:18420"/>
    </cofactor>
</comment>
<dbReference type="HOGENOM" id="CLU_049840_2_0_1"/>
<feature type="non-terminal residue" evidence="6">
    <location>
        <position position="1"/>
    </location>
</feature>
<dbReference type="InterPro" id="IPR036691">
    <property type="entry name" value="Endo/exonu/phosph_ase_sf"/>
</dbReference>